<dbReference type="OrthoDB" id="8454826at2"/>
<dbReference type="PANTHER" id="PTHR35936">
    <property type="entry name" value="MEMBRANE-BOUND LYTIC MUREIN TRANSGLYCOSYLASE F"/>
    <property type="match status" value="1"/>
</dbReference>
<gene>
    <name evidence="4" type="ORF">D2E24_0689</name>
</gene>
<feature type="chain" id="PRO_5039576031" evidence="2">
    <location>
        <begin position="33"/>
        <end position="307"/>
    </location>
</feature>
<dbReference type="Pfam" id="PF00497">
    <property type="entry name" value="SBP_bac_3"/>
    <property type="match status" value="1"/>
</dbReference>
<reference evidence="4 5" key="1">
    <citation type="submission" date="2018-09" db="EMBL/GenBank/DDBJ databases">
        <title>Characterization of the phylogenetic diversity of five novel species belonging to the genus Bifidobacterium.</title>
        <authorList>
            <person name="Lugli G.A."/>
            <person name="Duranti S."/>
            <person name="Milani C."/>
        </authorList>
    </citation>
    <scope>NUCLEOTIDE SEQUENCE [LARGE SCALE GENOMIC DNA]</scope>
    <source>
        <strain evidence="4 5">2033B</strain>
    </source>
</reference>
<feature type="signal peptide" evidence="2">
    <location>
        <begin position="1"/>
        <end position="32"/>
    </location>
</feature>
<dbReference type="InterPro" id="IPR001638">
    <property type="entry name" value="Solute-binding_3/MltF_N"/>
</dbReference>
<dbReference type="Proteomes" id="UP000287470">
    <property type="component" value="Unassembled WGS sequence"/>
</dbReference>
<dbReference type="EMBL" id="QXGK01000005">
    <property type="protein sequence ID" value="RSX57391.1"/>
    <property type="molecule type" value="Genomic_DNA"/>
</dbReference>
<dbReference type="PANTHER" id="PTHR35936:SF17">
    <property type="entry name" value="ARGININE-BINDING EXTRACELLULAR PROTEIN ARTP"/>
    <property type="match status" value="1"/>
</dbReference>
<dbReference type="Gene3D" id="3.40.190.10">
    <property type="entry name" value="Periplasmic binding protein-like II"/>
    <property type="match status" value="2"/>
</dbReference>
<dbReference type="SMART" id="SM00062">
    <property type="entry name" value="PBPb"/>
    <property type="match status" value="1"/>
</dbReference>
<proteinExistence type="predicted"/>
<evidence type="ECO:0000256" key="1">
    <source>
        <dbReference type="ARBA" id="ARBA00022729"/>
    </source>
</evidence>
<dbReference type="SUPFAM" id="SSF53850">
    <property type="entry name" value="Periplasmic binding protein-like II"/>
    <property type="match status" value="1"/>
</dbReference>
<feature type="domain" description="Solute-binding protein family 3/N-terminal" evidence="3">
    <location>
        <begin position="71"/>
        <end position="290"/>
    </location>
</feature>
<dbReference type="RefSeq" id="WP_125967966.1">
    <property type="nucleotide sequence ID" value="NZ_QXGK01000005.1"/>
</dbReference>
<evidence type="ECO:0000313" key="4">
    <source>
        <dbReference type="EMBL" id="RSX57391.1"/>
    </source>
</evidence>
<accession>A0A430FV15</accession>
<comment type="caution">
    <text evidence="4">The sequence shown here is derived from an EMBL/GenBank/DDBJ whole genome shotgun (WGS) entry which is preliminary data.</text>
</comment>
<dbReference type="AlphaFoldDB" id="A0A430FV15"/>
<evidence type="ECO:0000313" key="5">
    <source>
        <dbReference type="Proteomes" id="UP000287470"/>
    </source>
</evidence>
<protein>
    <submittedName>
        <fullName evidence="4">ABC transporter, substrate-binding protein, family 3</fullName>
    </submittedName>
</protein>
<organism evidence="4 5">
    <name type="scientific">Bifidobacterium samirii</name>
    <dbReference type="NCBI Taxonomy" id="2306974"/>
    <lineage>
        <taxon>Bacteria</taxon>
        <taxon>Bacillati</taxon>
        <taxon>Actinomycetota</taxon>
        <taxon>Actinomycetes</taxon>
        <taxon>Bifidobacteriales</taxon>
        <taxon>Bifidobacteriaceae</taxon>
        <taxon>Bifidobacterium</taxon>
    </lineage>
</organism>
<keyword evidence="1 2" id="KW-0732">Signal</keyword>
<sequence>MTNATITRTGLVKAARNVLAAGAALIMAASIAACGPSAATPSDAGTTANGNTGAATSATARTLDEIKESGTIKVAVFSDKAPFGYVDKDGNYQGYDVYFAERLAKDLGVKVEYTSVDPSARVDVLTSNKVDLVLANFTVTDERKEKVDFAKPYMKVALGVVSPDDATITDVSQLDGKTLIIAKGTTAETYFENNYPNVKLQKYDQYADAYNALLDGRGDAFSTDNTEVLAWAKSNKGFTVGITKLGDEDTIAPAVQKGNTTLLDFVNDEIDKLADEQFFHKDFEETLKPVYGDEVDPDDIVVEGGQL</sequence>
<dbReference type="CDD" id="cd13694">
    <property type="entry name" value="PBP2_Cysteine"/>
    <property type="match status" value="1"/>
</dbReference>
<name>A0A430FV15_9BIFI</name>
<evidence type="ECO:0000259" key="3">
    <source>
        <dbReference type="SMART" id="SM00062"/>
    </source>
</evidence>
<evidence type="ECO:0000256" key="2">
    <source>
        <dbReference type="SAM" id="SignalP"/>
    </source>
</evidence>
<keyword evidence="5" id="KW-1185">Reference proteome</keyword>